<dbReference type="AlphaFoldDB" id="A0A1Y2DPN3"/>
<feature type="region of interest" description="Disordered" evidence="2">
    <location>
        <begin position="537"/>
        <end position="563"/>
    </location>
</feature>
<feature type="region of interest" description="Disordered" evidence="2">
    <location>
        <begin position="333"/>
        <end position="464"/>
    </location>
</feature>
<name>A0A1Y2DPN3_9PEZI</name>
<dbReference type="InParanoid" id="A0A1Y2DPN3"/>
<feature type="compositionally biased region" description="Polar residues" evidence="2">
    <location>
        <begin position="388"/>
        <end position="423"/>
    </location>
</feature>
<feature type="compositionally biased region" description="Low complexity" evidence="2">
    <location>
        <begin position="351"/>
        <end position="364"/>
    </location>
</feature>
<gene>
    <name evidence="3" type="ORF">BCR38DRAFT_349544</name>
</gene>
<feature type="compositionally biased region" description="Polar residues" evidence="2">
    <location>
        <begin position="88"/>
        <end position="111"/>
    </location>
</feature>
<dbReference type="EMBL" id="MCFJ01000011">
    <property type="protein sequence ID" value="ORY60625.1"/>
    <property type="molecule type" value="Genomic_DNA"/>
</dbReference>
<feature type="compositionally biased region" description="Polar residues" evidence="2">
    <location>
        <begin position="545"/>
        <end position="563"/>
    </location>
</feature>
<sequence>MLDPHECGLSFTSDLVNGHPSSFISPLALPVANQTPYFDESQLSSLPPGNHMHPSNVKNKAQRTLPQSQQHHLAPRRNPPNVREQRAASLSPSRYQEQTRTAGSRVTSPSLLPVNGNSLLSSPEQISSQVIALQLRRVTLQNRRLLENWEAERAHLEANRARAEEIYKEERAMMDDDRLIWAREEDQLLARIRQLEQENTELRTKVDQLTRGSGGAAPLGRGTDGALDPATHAGGVGFAGNAASTANVHVPTVMFRSPPDGVSPGPGMTAPESHPFVPLDPRMQSASPGAGSAESCSPVQERIPSIDVHELIPELEGIRIKGSAVQKVTFTDGASSVSPLAGSKKPSPVGSNNDSPSSRSKSSPAELTKEALQAPANDRLTMHAGHTPNHSLSCFPTVVSTEANNTAGSSGTSTPIRQPTSKGLQVGDDGASAANADVNGQHDGGSEDALPPLRPSDGDAELKGPLMIRNMPQHDEIFLHKLDEQLQTSLKEDNATPTVLKNGIDETHTRPLVPQQSLVSGADGTVEKELNQEENDMAEIPLRFKSSNNFGRPLGSSGSHPPN</sequence>
<dbReference type="RefSeq" id="XP_040712852.1">
    <property type="nucleotide sequence ID" value="XM_040856499.1"/>
</dbReference>
<feature type="region of interest" description="Disordered" evidence="2">
    <location>
        <begin position="257"/>
        <end position="302"/>
    </location>
</feature>
<proteinExistence type="predicted"/>
<dbReference type="OrthoDB" id="5427699at2759"/>
<dbReference type="Proteomes" id="UP000193689">
    <property type="component" value="Unassembled WGS sequence"/>
</dbReference>
<keyword evidence="4" id="KW-1185">Reference proteome</keyword>
<organism evidence="3 4">
    <name type="scientific">Pseudomassariella vexata</name>
    <dbReference type="NCBI Taxonomy" id="1141098"/>
    <lineage>
        <taxon>Eukaryota</taxon>
        <taxon>Fungi</taxon>
        <taxon>Dikarya</taxon>
        <taxon>Ascomycota</taxon>
        <taxon>Pezizomycotina</taxon>
        <taxon>Sordariomycetes</taxon>
        <taxon>Xylariomycetidae</taxon>
        <taxon>Amphisphaeriales</taxon>
        <taxon>Pseudomassariaceae</taxon>
        <taxon>Pseudomassariella</taxon>
    </lineage>
</organism>
<feature type="region of interest" description="Disordered" evidence="2">
    <location>
        <begin position="39"/>
        <end position="111"/>
    </location>
</feature>
<feature type="compositionally biased region" description="Polar residues" evidence="2">
    <location>
        <begin position="56"/>
        <end position="71"/>
    </location>
</feature>
<evidence type="ECO:0000256" key="2">
    <source>
        <dbReference type="SAM" id="MobiDB-lite"/>
    </source>
</evidence>
<keyword evidence="1" id="KW-0175">Coiled coil</keyword>
<accession>A0A1Y2DPN3</accession>
<evidence type="ECO:0000313" key="4">
    <source>
        <dbReference type="Proteomes" id="UP000193689"/>
    </source>
</evidence>
<feature type="coiled-coil region" evidence="1">
    <location>
        <begin position="146"/>
        <end position="212"/>
    </location>
</feature>
<evidence type="ECO:0000313" key="3">
    <source>
        <dbReference type="EMBL" id="ORY60625.1"/>
    </source>
</evidence>
<evidence type="ECO:0000256" key="1">
    <source>
        <dbReference type="SAM" id="Coils"/>
    </source>
</evidence>
<comment type="caution">
    <text evidence="3">The sequence shown here is derived from an EMBL/GenBank/DDBJ whole genome shotgun (WGS) entry which is preliminary data.</text>
</comment>
<reference evidence="3 4" key="1">
    <citation type="submission" date="2016-07" db="EMBL/GenBank/DDBJ databases">
        <title>Pervasive Adenine N6-methylation of Active Genes in Fungi.</title>
        <authorList>
            <consortium name="DOE Joint Genome Institute"/>
            <person name="Mondo S.J."/>
            <person name="Dannebaum R.O."/>
            <person name="Kuo R.C."/>
            <person name="Labutti K."/>
            <person name="Haridas S."/>
            <person name="Kuo A."/>
            <person name="Salamov A."/>
            <person name="Ahrendt S.R."/>
            <person name="Lipzen A."/>
            <person name="Sullivan W."/>
            <person name="Andreopoulos W.B."/>
            <person name="Clum A."/>
            <person name="Lindquist E."/>
            <person name="Daum C."/>
            <person name="Ramamoorthy G.K."/>
            <person name="Gryganskyi A."/>
            <person name="Culley D."/>
            <person name="Magnuson J.K."/>
            <person name="James T.Y."/>
            <person name="O'Malley M.A."/>
            <person name="Stajich J.E."/>
            <person name="Spatafora J.W."/>
            <person name="Visel A."/>
            <person name="Grigoriev I.V."/>
        </authorList>
    </citation>
    <scope>NUCLEOTIDE SEQUENCE [LARGE SCALE GENOMIC DNA]</scope>
    <source>
        <strain evidence="3 4">CBS 129021</strain>
    </source>
</reference>
<protein>
    <submittedName>
        <fullName evidence="3">Uncharacterized protein</fullName>
    </submittedName>
</protein>
<dbReference type="GeneID" id="63772711"/>